<sequence length="215" mass="24305">MPIGARSTRCRRESNEIPCVRALLTLLPITCGGWSPWMRCIPRSSREVDLRHLEVALPDDRQVNQAKILARITALPWAECPQPLPTTPRPRPCQDPHPANHHRCTRIGFPYAKQIIRITRERLITAPTSAAWRWSMPSAACRSSTPPYRDHDLDASTLRNRDSLHWIRDVTFDEDRHRPHTGHGAQVLATLRNTAINLHRLNGATTSPKPAGSPL</sequence>
<comment type="caution">
    <text evidence="1">The sequence shown here is derived from an EMBL/GenBank/DDBJ whole genome shotgun (WGS) entry which is preliminary data.</text>
</comment>
<evidence type="ECO:0000313" key="2">
    <source>
        <dbReference type="Proteomes" id="UP000020681"/>
    </source>
</evidence>
<dbReference type="EMBL" id="JAOL01000052">
    <property type="protein sequence ID" value="EUA93669.1"/>
    <property type="molecule type" value="Genomic_DNA"/>
</dbReference>
<keyword evidence="2" id="KW-1185">Reference proteome</keyword>
<proteinExistence type="predicted"/>
<organism evidence="1 2">
    <name type="scientific">Mycobacterium ulcerans str. Harvey</name>
    <dbReference type="NCBI Taxonomy" id="1299332"/>
    <lineage>
        <taxon>Bacteria</taxon>
        <taxon>Bacillati</taxon>
        <taxon>Actinomycetota</taxon>
        <taxon>Actinomycetes</taxon>
        <taxon>Mycobacteriales</taxon>
        <taxon>Mycobacteriaceae</taxon>
        <taxon>Mycobacterium</taxon>
        <taxon>Mycobacterium ulcerans group</taxon>
    </lineage>
</organism>
<protein>
    <submittedName>
        <fullName evidence="1">Transposase for IS2404</fullName>
    </submittedName>
</protein>
<accession>A0ABN0R984</accession>
<reference evidence="1 2" key="1">
    <citation type="submission" date="2014-01" db="EMBL/GenBank/DDBJ databases">
        <authorList>
            <person name="Dobos K."/>
            <person name="Lenaerts A."/>
            <person name="Ordway D."/>
            <person name="DeGroote M.A."/>
            <person name="Parker T."/>
            <person name="Sizemore C."/>
            <person name="Tallon L.J."/>
            <person name="Sadzewicz L.K."/>
            <person name="Sengamalay N."/>
            <person name="Fraser C.M."/>
            <person name="Hine E."/>
            <person name="Shefchek K.A."/>
            <person name="Das S.P."/>
            <person name="Tettelin H."/>
        </authorList>
    </citation>
    <scope>NUCLEOTIDE SEQUENCE [LARGE SCALE GENOMIC DNA]</scope>
    <source>
        <strain evidence="1 2">Harvey</strain>
    </source>
</reference>
<dbReference type="Proteomes" id="UP000020681">
    <property type="component" value="Unassembled WGS sequence"/>
</dbReference>
<name>A0ABN0R984_MYCUL</name>
<evidence type="ECO:0000313" key="1">
    <source>
        <dbReference type="EMBL" id="EUA93669.1"/>
    </source>
</evidence>
<gene>
    <name evidence="1" type="ORF">I551_9064</name>
</gene>